<dbReference type="PROSITE" id="PS50089">
    <property type="entry name" value="ZF_RING_2"/>
    <property type="match status" value="1"/>
</dbReference>
<dbReference type="Gene3D" id="2.60.120.650">
    <property type="entry name" value="Cupin"/>
    <property type="match status" value="2"/>
</dbReference>
<evidence type="ECO:0000256" key="8">
    <source>
        <dbReference type="PROSITE-ProRule" id="PRU01002"/>
    </source>
</evidence>
<dbReference type="EMBL" id="CM017878">
    <property type="protein sequence ID" value="KAG1355251.1"/>
    <property type="molecule type" value="Genomic_DNA"/>
</dbReference>
<dbReference type="GO" id="GO:0031490">
    <property type="term" value="F:chromatin DNA binding"/>
    <property type="evidence" value="ECO:0007669"/>
    <property type="project" value="TreeGrafter"/>
</dbReference>
<accession>A0A8K0N5K0</accession>
<evidence type="ECO:0000259" key="11">
    <source>
        <dbReference type="PROSITE" id="PS50089"/>
    </source>
</evidence>
<dbReference type="PROSITE" id="PS51184">
    <property type="entry name" value="JMJC"/>
    <property type="match status" value="1"/>
</dbReference>
<keyword evidence="6" id="KW-0539">Nucleus</keyword>
<keyword evidence="7" id="KW-0863">Zinc-finger</keyword>
<dbReference type="GO" id="GO:0003712">
    <property type="term" value="F:transcription coregulator activity"/>
    <property type="evidence" value="ECO:0007669"/>
    <property type="project" value="TreeGrafter"/>
</dbReference>
<reference evidence="14" key="2">
    <citation type="submission" date="2019-07" db="EMBL/GenBank/DDBJ databases">
        <authorList>
            <person name="Yang Y."/>
            <person name="Bocs S."/>
            <person name="Baudouin L."/>
        </authorList>
    </citation>
    <scope>NUCLEOTIDE SEQUENCE</scope>
    <source>
        <tissue evidence="14">Spear leaf of Hainan Tall coconut</tissue>
    </source>
</reference>
<dbReference type="InterPro" id="IPR003347">
    <property type="entry name" value="JmjC_dom"/>
</dbReference>
<feature type="domain" description="RING-type" evidence="11">
    <location>
        <begin position="140"/>
        <end position="187"/>
    </location>
</feature>
<comment type="caution">
    <text evidence="8">Lacks conserved residue(s) required for the propagation of feature annotation.</text>
</comment>
<evidence type="ECO:0000256" key="4">
    <source>
        <dbReference type="ARBA" id="ARBA00023015"/>
    </source>
</evidence>
<dbReference type="GO" id="GO:0032454">
    <property type="term" value="F:histone H3K9 demethylase activity"/>
    <property type="evidence" value="ECO:0007669"/>
    <property type="project" value="InterPro"/>
</dbReference>
<evidence type="ECO:0000256" key="9">
    <source>
        <dbReference type="SAM" id="Coils"/>
    </source>
</evidence>
<dbReference type="PANTHER" id="PTHR12549">
    <property type="entry name" value="JMJC DOMAIN-CONTAINING HISTONE DEMETHYLATION PROTEIN"/>
    <property type="match status" value="1"/>
</dbReference>
<evidence type="ECO:0000256" key="3">
    <source>
        <dbReference type="ARBA" id="ARBA00022723"/>
    </source>
</evidence>
<dbReference type="InterPro" id="IPR001841">
    <property type="entry name" value="Znf_RING"/>
</dbReference>
<evidence type="ECO:0000259" key="13">
    <source>
        <dbReference type="PROSITE" id="PS51667"/>
    </source>
</evidence>
<feature type="region of interest" description="Disordered" evidence="10">
    <location>
        <begin position="1319"/>
        <end position="1352"/>
    </location>
</feature>
<feature type="compositionally biased region" description="Basic and acidic residues" evidence="10">
    <location>
        <begin position="1478"/>
        <end position="1489"/>
    </location>
</feature>
<name>A0A8K0N5K0_COCNU</name>
<comment type="subcellular location">
    <subcellularLocation>
        <location evidence="1">Nucleus</location>
    </subcellularLocation>
</comment>
<feature type="region of interest" description="Disordered" evidence="10">
    <location>
        <begin position="1478"/>
        <end position="1509"/>
    </location>
</feature>
<keyword evidence="9" id="KW-0175">Coiled coil</keyword>
<keyword evidence="15" id="KW-1185">Reference proteome</keyword>
<evidence type="ECO:0000313" key="14">
    <source>
        <dbReference type="EMBL" id="KAG1355251.1"/>
    </source>
</evidence>
<dbReference type="SUPFAM" id="SSF51197">
    <property type="entry name" value="Clavaminate synthase-like"/>
    <property type="match status" value="2"/>
</dbReference>
<dbReference type="InterPro" id="IPR045109">
    <property type="entry name" value="LSDs-like"/>
</dbReference>
<dbReference type="OrthoDB" id="1667110at2759"/>
<dbReference type="PROSITE" id="PS51667">
    <property type="entry name" value="WRC"/>
    <property type="match status" value="1"/>
</dbReference>
<feature type="compositionally biased region" description="Basic and acidic residues" evidence="10">
    <location>
        <begin position="1642"/>
        <end position="1655"/>
    </location>
</feature>
<proteinExistence type="inferred from homology"/>
<dbReference type="SMART" id="SM00558">
    <property type="entry name" value="JmjC"/>
    <property type="match status" value="1"/>
</dbReference>
<feature type="domain" description="WRC" evidence="13">
    <location>
        <begin position="11"/>
        <end position="57"/>
    </location>
</feature>
<feature type="region of interest" description="Disordered" evidence="10">
    <location>
        <begin position="1190"/>
        <end position="1231"/>
    </location>
</feature>
<dbReference type="GO" id="GO:0000118">
    <property type="term" value="C:histone deacetylase complex"/>
    <property type="evidence" value="ECO:0007669"/>
    <property type="project" value="TreeGrafter"/>
</dbReference>
<feature type="region of interest" description="Disordered" evidence="10">
    <location>
        <begin position="1642"/>
        <end position="1670"/>
    </location>
</feature>
<protein>
    <submittedName>
        <fullName evidence="14">Uncharacterized protein</fullName>
    </submittedName>
</protein>
<dbReference type="GO" id="GO:0000785">
    <property type="term" value="C:chromatin"/>
    <property type="evidence" value="ECO:0007669"/>
    <property type="project" value="TreeGrafter"/>
</dbReference>
<dbReference type="Pfam" id="PF02373">
    <property type="entry name" value="JmjC"/>
    <property type="match status" value="1"/>
</dbReference>
<dbReference type="GO" id="GO:0008270">
    <property type="term" value="F:zinc ion binding"/>
    <property type="evidence" value="ECO:0007669"/>
    <property type="project" value="UniProtKB-KW"/>
</dbReference>
<reference evidence="14" key="1">
    <citation type="journal article" date="2017" name="Gigascience">
        <title>The genome draft of coconut (Cocos nucifera).</title>
        <authorList>
            <person name="Xiao Y."/>
            <person name="Xu P."/>
            <person name="Fan H."/>
            <person name="Baudouin L."/>
            <person name="Xia W."/>
            <person name="Bocs S."/>
            <person name="Xu J."/>
            <person name="Li Q."/>
            <person name="Guo A."/>
            <person name="Zhou L."/>
            <person name="Li J."/>
            <person name="Wu Y."/>
            <person name="Ma Z."/>
            <person name="Armero A."/>
            <person name="Issali A.E."/>
            <person name="Liu N."/>
            <person name="Peng M."/>
            <person name="Yang Y."/>
        </authorList>
    </citation>
    <scope>NUCLEOTIDE SEQUENCE</scope>
    <source>
        <tissue evidence="14">Spear leaf of Hainan Tall coconut</tissue>
    </source>
</reference>
<sequence length="2270" mass="253029">MEEGPALAATLLEEHRCGRSDGRSWRCKNRRIDGRSLCSFHDRQHLVRSQMARVSMGSRKARFRVSIAKSNEEGKERILDLLGERKREVLEKLSRRRKKLKLRKEGFEGISSPVVAAVSSGSGKEADWHKPGKNRTSHTCHQCHKNNKGRVVECLTCKRKKYCIQCLKRWYPMLPEAVCAKACPSCRRNCNCKSCLRRKENARPSELNIKIADKIRYSCYMVHVLVPLLKELCREQMEEKEIEAKIQGLLSSEIKLKQASFSISEGIYCKNCGASIVDLHRSCNACSYALCLSCCQQLHDLHVPGGERMKSVQYKAIGKVVNEGLSADKLRLLTEWKATSNGSLTCPSKEIGGCGSSLLELKHMFSENWLSELEEKAEALLQTYDFVKLPDMSAHCSCFNPSNWVDYERELLRKAACREESDDNYIYCPNAEEIQQEELEHFQQHWFKGQPVIIRNVLNFSLGLSWEPKVILRALRERSKIKDEADLFEVKAINCLNWSHVGMHIYRFFRGYTRGWIEKSRGPKMLKLKDWPPASYFGERLYRHCNELIGSLPYQEYTNPRTGFLNLALKLPENVRKPDLGPRLCVAYGLNKELGRGDSVTLLHYDWTDSVNVLTHMAEVNLSFDWNPKVKQLKKRHGNQDVKEDISSISNVDEKYSASPARNYITVLDNIDLNNTNDGNTLSFKPSSPEDILDEPTGNAVPTFIGCSLGKSELTIGDQKSLHSSVSNFNVGACEHGGPYKQNIGIKFFSADRTRDYANLDEPINEKQQESNFCNLNNRQLSQNEDIEKRCKTQDNQNIAHEIYTESSVDNPLSLMAAFQVHTHVDYVICDEDGQNTPCNASNQLMTNREEQDKMGLTQEEIMHGYVAHGDLDVADGIHAKGPSTVKSTSVFDYNQSCVSSNELSISDCFVEKTVKWNVSDMVNTRNEACKERCSQDIDITSETGDIVGETMEHSGDVHLFVVDTERNEEVCCIDGSSVSLLTKVDVENAASGVHDTGSCLYAYIKDKGNERGGQNNTVEEQNNGDMHLCVKGTENNGKLCCFGIVQNGSSGFSCITPDNNGISDARVENNKGEFEEQKKISQDGYMGRPPGFTKKMGKVVNGAVSSKLHKPGIADGVSIKTGYDQKTVVTGFYENNSVISADTLMRTENGGVGLAEDNNNWKVQLSVVETERNEETCCTREFLIQQSATKETGVADSGHEVQKEGSNGNADNNAKGADEAGPTKEQGNPNMCLSVVKTERDEESCCSGLDLCDGACPVLPGVKIEDGEAHFVVIKDIEGKFMDKRKFLQHREEMGNPPGFIKKLGKAVHDGDLRELPNYEEADHFPDKHKRIGEVDQNEEQEANDSSLDRGRAVADDTVEVATQGAGSDFAGLTLEGKFGDNGFLRELQNNEEADHYPDKHKSTVEFDQNEEKETNGSGFPRCRVLTDDTVEVARSRAVTDDTVEVSMQRVGPDITGLLPGGNFGDGVTRELQIKEADQFPDKPKSIGDCDEGEEAIDSSLASGRAPTDDTVEIARGRVVTDDAIKCAMQRIGPDFTGLMPERDSRDDVVRESWNNGEADHHPGKPKSVGEVDWNEELQANDSSIASRGGLTDDTVEIARGRAVTDEAVEFAMQGVGPDFTGLMPDGNFGDGVARKWQDNEEADHYPDKPKSAGEVDLDEEQEANDSRLASGRALTDDVVEVASQMFGAGFIGRTPEGEFRDNMGKQITVCSNIPGDAVMLVKRMGKRARQKMRRRNTADLRHKMKRIVDSFHIETLSMEEIGKNVKQEMNDSSLSGARAVIADTVEVEKQTVESNYFRMTSEGNFDVNADKQIVLCSDIPEDTVMHSKRKRSRCWREEQGRNPLGLGTKMKRKPDSFPIEAESMREVDRNEEQEGNDASLCSGRALIDDTVKVAEQGFGSDFTGHVPERNVEDNGGKETIFSYIPEDAVVHVKRKRSGGRKKRQVWDLAGLGIIMKRKPYLYPTENVKKPDGKITQEKSDFCITGTRTVANGLIDFEQHVQGSGISRFSLKEGFEKQINDCCGSPECSGVHAGKKTIGSQNKRGGRKSELSGGTLRAKPDFVLLGIESDEDLVGDKAQDVAAPSLSSIGSVINESLHVNQNGSAGLSHLPQNGSFNMSENFKYGVAMTNVGSRKRRWDELQPDFGNNRQPEQSEGAALWDVFRREDVMKLQEYLNRHSAELRGLHCSPIEQVVHPIHDQAFYLTSEHKTKLKKEFGVEPWTFEQKPGEAVFIPSGCPHQVRNLKVKKMVVYAISQVVKDLEDSKSIFM</sequence>
<evidence type="ECO:0000256" key="2">
    <source>
        <dbReference type="ARBA" id="ARBA00006801"/>
    </source>
</evidence>
<feature type="region of interest" description="Disordered" evidence="10">
    <location>
        <begin position="2035"/>
        <end position="2054"/>
    </location>
</feature>
<organism evidence="14 15">
    <name type="scientific">Cocos nucifera</name>
    <name type="common">Coconut palm</name>
    <dbReference type="NCBI Taxonomy" id="13894"/>
    <lineage>
        <taxon>Eukaryota</taxon>
        <taxon>Viridiplantae</taxon>
        <taxon>Streptophyta</taxon>
        <taxon>Embryophyta</taxon>
        <taxon>Tracheophyta</taxon>
        <taxon>Spermatophyta</taxon>
        <taxon>Magnoliopsida</taxon>
        <taxon>Liliopsida</taxon>
        <taxon>Arecaceae</taxon>
        <taxon>Arecoideae</taxon>
        <taxon>Cocoseae</taxon>
        <taxon>Attaleinae</taxon>
        <taxon>Cocos</taxon>
    </lineage>
</organism>
<evidence type="ECO:0000256" key="6">
    <source>
        <dbReference type="ARBA" id="ARBA00023242"/>
    </source>
</evidence>
<feature type="compositionally biased region" description="Low complexity" evidence="10">
    <location>
        <begin position="1206"/>
        <end position="1216"/>
    </location>
</feature>
<evidence type="ECO:0000256" key="10">
    <source>
        <dbReference type="SAM" id="MobiDB-lite"/>
    </source>
</evidence>
<feature type="coiled-coil region" evidence="9">
    <location>
        <begin position="83"/>
        <end position="110"/>
    </location>
</feature>
<evidence type="ECO:0000256" key="7">
    <source>
        <dbReference type="PROSITE-ProRule" id="PRU00175"/>
    </source>
</evidence>
<dbReference type="Proteomes" id="UP000797356">
    <property type="component" value="Chromosome 7"/>
</dbReference>
<evidence type="ECO:0000313" key="15">
    <source>
        <dbReference type="Proteomes" id="UP000797356"/>
    </source>
</evidence>
<evidence type="ECO:0000256" key="5">
    <source>
        <dbReference type="ARBA" id="ARBA00023163"/>
    </source>
</evidence>
<feature type="domain" description="JmjC" evidence="12">
    <location>
        <begin position="2049"/>
        <end position="2270"/>
    </location>
</feature>
<dbReference type="Pfam" id="PF08879">
    <property type="entry name" value="WRC"/>
    <property type="match status" value="1"/>
</dbReference>
<keyword evidence="3" id="KW-0479">Metal-binding</keyword>
<dbReference type="InterPro" id="IPR018866">
    <property type="entry name" value="Znf-4CXXC_R1"/>
</dbReference>
<dbReference type="GO" id="GO:0006357">
    <property type="term" value="P:regulation of transcription by RNA polymerase II"/>
    <property type="evidence" value="ECO:0007669"/>
    <property type="project" value="TreeGrafter"/>
</dbReference>
<dbReference type="PANTHER" id="PTHR12549:SF11">
    <property type="entry name" value="LYSINE-SPECIFIC DEMETHYLASE JMJ25"/>
    <property type="match status" value="1"/>
</dbReference>
<dbReference type="InterPro" id="IPR014977">
    <property type="entry name" value="WRC_dom"/>
</dbReference>
<evidence type="ECO:0000259" key="12">
    <source>
        <dbReference type="PROSITE" id="PS51184"/>
    </source>
</evidence>
<comment type="similarity">
    <text evidence="2">Belongs to the JARID1 histone demethylase family.</text>
</comment>
<feature type="region of interest" description="Disordered" evidence="10">
    <location>
        <begin position="1832"/>
        <end position="1857"/>
    </location>
</feature>
<keyword evidence="5" id="KW-0804">Transcription</keyword>
<comment type="caution">
    <text evidence="14">The sequence shown here is derived from an EMBL/GenBank/DDBJ whole genome shotgun (WGS) entry which is preliminary data.</text>
</comment>
<keyword evidence="7" id="KW-0862">Zinc</keyword>
<keyword evidence="4" id="KW-0805">Transcription regulation</keyword>
<dbReference type="Pfam" id="PF10497">
    <property type="entry name" value="zf-4CXXC_R1"/>
    <property type="match status" value="1"/>
</dbReference>
<evidence type="ECO:0000256" key="1">
    <source>
        <dbReference type="ARBA" id="ARBA00004123"/>
    </source>
</evidence>
<gene>
    <name evidence="14" type="ORF">COCNU_07G013630</name>
</gene>